<dbReference type="PANTHER" id="PTHR12526">
    <property type="entry name" value="GLYCOSYLTRANSFERASE"/>
    <property type="match status" value="1"/>
</dbReference>
<feature type="domain" description="Glycosyltransferase subfamily 4-like N-terminal" evidence="3">
    <location>
        <begin position="536"/>
        <end position="681"/>
    </location>
</feature>
<dbReference type="InterPro" id="IPR001173">
    <property type="entry name" value="Glyco_trans_2-like"/>
</dbReference>
<dbReference type="PANTHER" id="PTHR12526:SF638">
    <property type="entry name" value="SPORE COAT PROTEIN SA"/>
    <property type="match status" value="1"/>
</dbReference>
<dbReference type="OrthoDB" id="4611853at2"/>
<dbReference type="KEGG" id="lyj:FKV23_13780"/>
<accession>A0A514BUN9</accession>
<name>A0A514BUN9_9GAMM</name>
<feature type="domain" description="Glycosyl transferase family 1" evidence="1">
    <location>
        <begin position="319"/>
        <end position="472"/>
    </location>
</feature>
<evidence type="ECO:0000259" key="3">
    <source>
        <dbReference type="Pfam" id="PF13439"/>
    </source>
</evidence>
<dbReference type="InterPro" id="IPR029044">
    <property type="entry name" value="Nucleotide-diphossugar_trans"/>
</dbReference>
<dbReference type="Pfam" id="PF00534">
    <property type="entry name" value="Glycos_transf_1"/>
    <property type="match status" value="2"/>
</dbReference>
<dbReference type="GO" id="GO:0016757">
    <property type="term" value="F:glycosyltransferase activity"/>
    <property type="evidence" value="ECO:0007669"/>
    <property type="project" value="InterPro"/>
</dbReference>
<dbReference type="Pfam" id="PF13439">
    <property type="entry name" value="Glyco_transf_4"/>
    <property type="match status" value="1"/>
</dbReference>
<gene>
    <name evidence="5" type="ORF">FKV23_13780</name>
</gene>
<feature type="domain" description="Glycosyltransferase subfamily 4-like N-terminal" evidence="4">
    <location>
        <begin position="144"/>
        <end position="299"/>
    </location>
</feature>
<reference evidence="5 6" key="1">
    <citation type="submission" date="2019-06" db="EMBL/GenBank/DDBJ databases">
        <title>Lysobacter alkalisoli sp. nov. isolated from saline-alkali soil.</title>
        <authorList>
            <person name="Sun J.-Q."/>
            <person name="Xu L."/>
        </authorList>
    </citation>
    <scope>NUCLEOTIDE SEQUENCE [LARGE SCALE GENOMIC DNA]</scope>
    <source>
        <strain evidence="5 6">SJ-36</strain>
    </source>
</reference>
<dbReference type="Gene3D" id="3.90.550.10">
    <property type="entry name" value="Spore Coat Polysaccharide Biosynthesis Protein SpsA, Chain A"/>
    <property type="match status" value="1"/>
</dbReference>
<dbReference type="SUPFAM" id="SSF53448">
    <property type="entry name" value="Nucleotide-diphospho-sugar transferases"/>
    <property type="match status" value="1"/>
</dbReference>
<feature type="domain" description="Glycosyltransferase 2-like" evidence="2">
    <location>
        <begin position="881"/>
        <end position="1050"/>
    </location>
</feature>
<dbReference type="Gene3D" id="3.40.50.2000">
    <property type="entry name" value="Glycogen Phosphorylase B"/>
    <property type="match status" value="4"/>
</dbReference>
<proteinExistence type="predicted"/>
<dbReference type="Pfam" id="PF00535">
    <property type="entry name" value="Glycos_transf_2"/>
    <property type="match status" value="1"/>
</dbReference>
<feature type="domain" description="Glycosyl transferase family 1" evidence="1">
    <location>
        <begin position="698"/>
        <end position="845"/>
    </location>
</feature>
<evidence type="ECO:0000259" key="1">
    <source>
        <dbReference type="Pfam" id="PF00534"/>
    </source>
</evidence>
<dbReference type="InterPro" id="IPR028098">
    <property type="entry name" value="Glyco_trans_4-like_N"/>
</dbReference>
<dbReference type="EMBL" id="CP041242">
    <property type="protein sequence ID" value="QDH71035.1"/>
    <property type="molecule type" value="Genomic_DNA"/>
</dbReference>
<protein>
    <submittedName>
        <fullName evidence="5">Glycosyltransferase</fullName>
    </submittedName>
</protein>
<evidence type="ECO:0000313" key="5">
    <source>
        <dbReference type="EMBL" id="QDH71035.1"/>
    </source>
</evidence>
<sequence>MSIRKPDLAAVHGTDLFNSEWYLARYPDVAILGMDGAEHYLRIGARLLRDPGPAFHTAYYLSSNNDVVRSGMNPLVHFLRYGRSEGRRCIPPTSSDQRTAAPMEDNRRQRVQGTYREFPGRLPQIEGARTILVCAHVAGKHLFGGERSLLDILDGLQSAGYNAVATTPGIGNLEYLDALRDRCVSVVSFRYRWWRDNNPLDERSIADFARVIADHGVDAVHANTIMLREPLIAARRVGIPAIVHVRELIAHDVALYDLLGQTPEQITAEVLGSADWVVANSEATAQAFPKREATFVIPNTVDAAAFASVQATHDEVVNVGMVSSNLPKKGILDFVAVARLLEDEVPNARFLLIGPQNEHTRALEAQQETGEMPGNIVLAGYRADPVQAMSEIDILLNLSHFQESFGRSVVEAMAAGRAVVVYDWGALGELVVPGITGHVVPYRDVSAVADKVKELCLDRDALRAMGEAGRKRATAVYGKSKYAAHMKDAYEKVFRHADEGSVPRLVLPARDLAAATDAQQPMRIAYFMWHFPVPSETFVLNELRILVAQGHDVLVFCRQSPYKEFKPDFPIEWTRVEDADDLARKLMESGRQIVHSHFTYPTVTEMVWPACETAKVPFTFIAHAQDIFRYRNDEKNRIGEIGRSPWCLRVLVPSRFHRDYVEARGVPAEKLLINPNGIDPELYVGSEDVERATRARRSVCAVHRFTEKKGLEHLIRAGKLLAVEGISIHLYGYGDLEETYRKLIDEDGLDNVFIHGPIKSRDEMLAVFREHDLFACPSVRAADGDMDGIPTVLMEAMASGMPVITTDISGIPDLVQDEITGIVCEATSASIAESVRRFYAMSDTQVRGIIEDAKALIRRDFNATRLTSALLRLWQRRTIDVMIVSWNNLPQLREVIGRLQKFTRLPFHLLVCDNGSAPDVAAFLCDVHAKHDNTSIIFNRENAYVGPGTNICLQHGNSDYAVYVCGKEGFVLDYGWEKSLIDYMDANPDVGLAGTQCYSPSYLTGARYPEAIPLFDKFRNKQFAKDNPERRFSHVQGGFFVIRRAMYDAIGGFSNSVPHSYTDVEYSYYAESEGWKLGTPPRLLALFNKTRPDLFSRIDESIAATHPPMLEDLPLLDRIAGRQAAHCNVCGWHGDAFELRNDLRCCSACGSTPVDRTLYRYLAESMLTYRRLTALGVNVGDAMTDIWKKQFQGQMMSGAELRSRLAQKGALEFRAGSIKVAYLDDVLDGTDSDGPVLKELDRILASDGILLVRQKHAIDVPGLLKGACGLHSLEQVRFSSRVVRYDSAPLYVGRRIEVAQCVS</sequence>
<evidence type="ECO:0000259" key="2">
    <source>
        <dbReference type="Pfam" id="PF00535"/>
    </source>
</evidence>
<dbReference type="CDD" id="cd03801">
    <property type="entry name" value="GT4_PimA-like"/>
    <property type="match status" value="2"/>
</dbReference>
<dbReference type="Proteomes" id="UP000317199">
    <property type="component" value="Chromosome"/>
</dbReference>
<dbReference type="SUPFAM" id="SSF53756">
    <property type="entry name" value="UDP-Glycosyltransferase/glycogen phosphorylase"/>
    <property type="match status" value="2"/>
</dbReference>
<dbReference type="InterPro" id="IPR001296">
    <property type="entry name" value="Glyco_trans_1"/>
</dbReference>
<evidence type="ECO:0000313" key="6">
    <source>
        <dbReference type="Proteomes" id="UP000317199"/>
    </source>
</evidence>
<keyword evidence="6" id="KW-1185">Reference proteome</keyword>
<keyword evidence="5" id="KW-0808">Transferase</keyword>
<organism evidence="5 6">
    <name type="scientific">Marilutibacter alkalisoli</name>
    <dbReference type="NCBI Taxonomy" id="2591633"/>
    <lineage>
        <taxon>Bacteria</taxon>
        <taxon>Pseudomonadati</taxon>
        <taxon>Pseudomonadota</taxon>
        <taxon>Gammaproteobacteria</taxon>
        <taxon>Lysobacterales</taxon>
        <taxon>Lysobacteraceae</taxon>
        <taxon>Marilutibacter</taxon>
    </lineage>
</organism>
<dbReference type="GO" id="GO:1901135">
    <property type="term" value="P:carbohydrate derivative metabolic process"/>
    <property type="evidence" value="ECO:0007669"/>
    <property type="project" value="UniProtKB-ARBA"/>
</dbReference>
<evidence type="ECO:0000259" key="4">
    <source>
        <dbReference type="Pfam" id="PF13579"/>
    </source>
</evidence>
<dbReference type="RefSeq" id="WP_141624367.1">
    <property type="nucleotide sequence ID" value="NZ_CP041242.1"/>
</dbReference>
<dbReference type="Pfam" id="PF13579">
    <property type="entry name" value="Glyco_trans_4_4"/>
    <property type="match status" value="1"/>
</dbReference>